<protein>
    <submittedName>
        <fullName evidence="1">Uncharacterized protein</fullName>
    </submittedName>
</protein>
<name>A0A8S5SBD7_9CAUD</name>
<proteinExistence type="predicted"/>
<evidence type="ECO:0000313" key="1">
    <source>
        <dbReference type="EMBL" id="DAF48026.1"/>
    </source>
</evidence>
<accession>A0A8S5SBD7</accession>
<organism evidence="1">
    <name type="scientific">Siphoviridae sp. ctgaY24</name>
    <dbReference type="NCBI Taxonomy" id="2827911"/>
    <lineage>
        <taxon>Viruses</taxon>
        <taxon>Duplodnaviria</taxon>
        <taxon>Heunggongvirae</taxon>
        <taxon>Uroviricota</taxon>
        <taxon>Caudoviricetes</taxon>
    </lineage>
</organism>
<reference evidence="1" key="1">
    <citation type="journal article" date="2021" name="Proc. Natl. Acad. Sci. U.S.A.">
        <title>A Catalog of Tens of Thousands of Viruses from Human Metagenomes Reveals Hidden Associations with Chronic Diseases.</title>
        <authorList>
            <person name="Tisza M.J."/>
            <person name="Buck C.B."/>
        </authorList>
    </citation>
    <scope>NUCLEOTIDE SEQUENCE</scope>
    <source>
        <strain evidence="1">CtgaY24</strain>
    </source>
</reference>
<dbReference type="EMBL" id="BK032562">
    <property type="protein sequence ID" value="DAF48026.1"/>
    <property type="molecule type" value="Genomic_DNA"/>
</dbReference>
<sequence length="60" mass="6863">MNSSKYARGKAKTREYAMQLQADLSESSISYAELAEMQNKLKKLSTQYGLIREFKENGLL</sequence>